<evidence type="ECO:0000256" key="3">
    <source>
        <dbReference type="ARBA" id="ARBA00022989"/>
    </source>
</evidence>
<dbReference type="EMBL" id="SOEC01000002">
    <property type="protein sequence ID" value="TDX32084.1"/>
    <property type="molecule type" value="Genomic_DNA"/>
</dbReference>
<evidence type="ECO:0000256" key="2">
    <source>
        <dbReference type="ARBA" id="ARBA00022692"/>
    </source>
</evidence>
<dbReference type="InterPro" id="IPR006977">
    <property type="entry name" value="Yip1_dom"/>
</dbReference>
<evidence type="ECO:0000313" key="7">
    <source>
        <dbReference type="EMBL" id="TDX32084.1"/>
    </source>
</evidence>
<keyword evidence="2 5" id="KW-0812">Transmembrane</keyword>
<feature type="transmembrane region" description="Helical" evidence="5">
    <location>
        <begin position="69"/>
        <end position="91"/>
    </location>
</feature>
<comment type="subcellular location">
    <subcellularLocation>
        <location evidence="1">Membrane</location>
        <topology evidence="1">Multi-pass membrane protein</topology>
    </subcellularLocation>
</comment>
<keyword evidence="4 5" id="KW-0472">Membrane</keyword>
<evidence type="ECO:0000256" key="5">
    <source>
        <dbReference type="SAM" id="Phobius"/>
    </source>
</evidence>
<feature type="transmembrane region" description="Helical" evidence="5">
    <location>
        <begin position="34"/>
        <end position="57"/>
    </location>
</feature>
<gene>
    <name evidence="7" type="ORF">DFO67_10232</name>
</gene>
<accession>A0A4V3GUZ3</accession>
<evidence type="ECO:0000256" key="4">
    <source>
        <dbReference type="ARBA" id="ARBA00023136"/>
    </source>
</evidence>
<evidence type="ECO:0000259" key="6">
    <source>
        <dbReference type="Pfam" id="PF04893"/>
    </source>
</evidence>
<feature type="transmembrane region" description="Helical" evidence="5">
    <location>
        <begin position="103"/>
        <end position="123"/>
    </location>
</feature>
<keyword evidence="3 5" id="KW-1133">Transmembrane helix</keyword>
<protein>
    <submittedName>
        <fullName evidence="7">Uncharacterized protein DUF1282</fullName>
    </submittedName>
</protein>
<feature type="transmembrane region" description="Helical" evidence="5">
    <location>
        <begin position="129"/>
        <end position="152"/>
    </location>
</feature>
<dbReference type="Proteomes" id="UP000294489">
    <property type="component" value="Unassembled WGS sequence"/>
</dbReference>
<dbReference type="AlphaFoldDB" id="A0A4V3GUZ3"/>
<evidence type="ECO:0000313" key="8">
    <source>
        <dbReference type="Proteomes" id="UP000294489"/>
    </source>
</evidence>
<dbReference type="GO" id="GO:0016020">
    <property type="term" value="C:membrane"/>
    <property type="evidence" value="ECO:0007669"/>
    <property type="project" value="UniProtKB-SubCell"/>
</dbReference>
<feature type="domain" description="Yip1" evidence="6">
    <location>
        <begin position="6"/>
        <end position="180"/>
    </location>
</feature>
<organism evidence="7 8">
    <name type="scientific">Modicisalibacter xianhensis</name>
    <dbReference type="NCBI Taxonomy" id="442341"/>
    <lineage>
        <taxon>Bacteria</taxon>
        <taxon>Pseudomonadati</taxon>
        <taxon>Pseudomonadota</taxon>
        <taxon>Gammaproteobacteria</taxon>
        <taxon>Oceanospirillales</taxon>
        <taxon>Halomonadaceae</taxon>
        <taxon>Modicisalibacter</taxon>
    </lineage>
</organism>
<dbReference type="RefSeq" id="WP_134015505.1">
    <property type="nucleotide sequence ID" value="NZ_SOEC01000002.1"/>
</dbReference>
<dbReference type="Pfam" id="PF04893">
    <property type="entry name" value="Yip1"/>
    <property type="match status" value="1"/>
</dbReference>
<comment type="caution">
    <text evidence="7">The sequence shown here is derived from an EMBL/GenBank/DDBJ whole genome shotgun (WGS) entry which is preliminary data.</text>
</comment>
<dbReference type="OrthoDB" id="9808452at2"/>
<feature type="transmembrane region" description="Helical" evidence="5">
    <location>
        <begin position="164"/>
        <end position="191"/>
    </location>
</feature>
<sequence>MLAHVWGLMAHPNREWKQIQSERETITHLYAHHVLLMAAVPVICAFIGTTTVGWHIGDTRPILLTPLDALGAGIAFYIIILAAVTLMGYVIHRMARRYSSHPSLRRCVIFAGYVATPMFLAGLVAVYPLIWLCLLAGIIGLCYSAYLLYLGIPAFLGISHEEGFIVTGATLGIGVLVLEAMLAVTVLVWGYGARWLLGSV</sequence>
<name>A0A4V3GUZ3_9GAMM</name>
<evidence type="ECO:0000256" key="1">
    <source>
        <dbReference type="ARBA" id="ARBA00004141"/>
    </source>
</evidence>
<reference evidence="7 8" key="1">
    <citation type="submission" date="2019-03" db="EMBL/GenBank/DDBJ databases">
        <title>Freshwater and sediment microbial communities from various areas in North America, analyzing microbe dynamics in response to fracking.</title>
        <authorList>
            <person name="Lamendella R."/>
        </authorList>
    </citation>
    <scope>NUCLEOTIDE SEQUENCE [LARGE SCALE GENOMIC DNA]</scope>
    <source>
        <strain evidence="7 8">6_TX</strain>
    </source>
</reference>
<proteinExistence type="predicted"/>